<reference evidence="2 3" key="1">
    <citation type="submission" date="2023-07" db="EMBL/GenBank/DDBJ databases">
        <title>Genomic Encyclopedia of Type Strains, Phase IV (KMG-IV): sequencing the most valuable type-strain genomes for metagenomic binning, comparative biology and taxonomic classification.</title>
        <authorList>
            <person name="Goeker M."/>
        </authorList>
    </citation>
    <scope>NUCLEOTIDE SEQUENCE [LARGE SCALE GENOMIC DNA]</scope>
    <source>
        <strain evidence="2 3">DSM 17723</strain>
    </source>
</reference>
<keyword evidence="3" id="KW-1185">Reference proteome</keyword>
<feature type="transmembrane region" description="Helical" evidence="1">
    <location>
        <begin position="34"/>
        <end position="56"/>
    </location>
</feature>
<keyword evidence="1" id="KW-1133">Transmembrane helix</keyword>
<comment type="caution">
    <text evidence="2">The sequence shown here is derived from an EMBL/GenBank/DDBJ whole genome shotgun (WGS) entry which is preliminary data.</text>
</comment>
<gene>
    <name evidence="2" type="ORF">J2S02_002052</name>
</gene>
<evidence type="ECO:0000313" key="3">
    <source>
        <dbReference type="Proteomes" id="UP001232245"/>
    </source>
</evidence>
<sequence length="98" mass="11287">MNFSFIGLILQIIFFLFISVFNSARVYIIEHFSVYPIAFFELFLGVASLVCGLLGLIKKENIVLSIFVLVLGFLISFYFVFVYLLPEAGTPPVIRWFY</sequence>
<evidence type="ECO:0000256" key="1">
    <source>
        <dbReference type="SAM" id="Phobius"/>
    </source>
</evidence>
<keyword evidence="1" id="KW-0472">Membrane</keyword>
<feature type="transmembrane region" description="Helical" evidence="1">
    <location>
        <begin position="7"/>
        <end position="28"/>
    </location>
</feature>
<name>A0ABT9Z2A9_9BACI</name>
<feature type="transmembrane region" description="Helical" evidence="1">
    <location>
        <begin position="63"/>
        <end position="85"/>
    </location>
</feature>
<keyword evidence="1" id="KW-0812">Transmembrane</keyword>
<dbReference type="EMBL" id="JAUSTZ010000003">
    <property type="protein sequence ID" value="MDQ0225708.1"/>
    <property type="molecule type" value="Genomic_DNA"/>
</dbReference>
<proteinExistence type="predicted"/>
<evidence type="ECO:0000313" key="2">
    <source>
        <dbReference type="EMBL" id="MDQ0225708.1"/>
    </source>
</evidence>
<organism evidence="2 3">
    <name type="scientific">Metabacillus niabensis</name>
    <dbReference type="NCBI Taxonomy" id="324854"/>
    <lineage>
        <taxon>Bacteria</taxon>
        <taxon>Bacillati</taxon>
        <taxon>Bacillota</taxon>
        <taxon>Bacilli</taxon>
        <taxon>Bacillales</taxon>
        <taxon>Bacillaceae</taxon>
        <taxon>Metabacillus</taxon>
    </lineage>
</organism>
<dbReference type="Proteomes" id="UP001232245">
    <property type="component" value="Unassembled WGS sequence"/>
</dbReference>
<protein>
    <submittedName>
        <fullName evidence="2">Phosphoglycerol transferase MdoB-like AlkP superfamily enzyme</fullName>
    </submittedName>
</protein>
<accession>A0ABT9Z2A9</accession>